<keyword evidence="3 7" id="KW-0547">Nucleotide-binding</keyword>
<dbReference type="GO" id="GO:0006281">
    <property type="term" value="P:DNA repair"/>
    <property type="evidence" value="ECO:0007669"/>
    <property type="project" value="UniProtKB-ARBA"/>
</dbReference>
<name>A0A8C1MEE0_CYPCA</name>
<evidence type="ECO:0000256" key="7">
    <source>
        <dbReference type="RuleBase" id="RU362109"/>
    </source>
</evidence>
<dbReference type="Gene3D" id="3.10.110.10">
    <property type="entry name" value="Ubiquitin Conjugating Enzyme"/>
    <property type="match status" value="1"/>
</dbReference>
<evidence type="ECO:0000256" key="2">
    <source>
        <dbReference type="ARBA" id="ARBA00022679"/>
    </source>
</evidence>
<evidence type="ECO:0000256" key="3">
    <source>
        <dbReference type="ARBA" id="ARBA00022741"/>
    </source>
</evidence>
<evidence type="ECO:0000259" key="8">
    <source>
        <dbReference type="PROSITE" id="PS50127"/>
    </source>
</evidence>
<dbReference type="SUPFAM" id="SSF54495">
    <property type="entry name" value="UBC-like"/>
    <property type="match status" value="1"/>
</dbReference>
<dbReference type="CDD" id="cd23790">
    <property type="entry name" value="UBCc_UBE2A_2B"/>
    <property type="match status" value="1"/>
</dbReference>
<dbReference type="FunFam" id="3.10.110.10:FF:000004">
    <property type="entry name" value="Ubiquitin-conjugating enzyme E2 A"/>
    <property type="match status" value="1"/>
</dbReference>
<dbReference type="Ensembl" id="ENSCCRT00010082137.1">
    <property type="protein sequence ID" value="ENSCCRP00010074144.1"/>
    <property type="gene ID" value="ENSCCRG00010031931.1"/>
</dbReference>
<sequence length="179" mass="20935">MSTPARRRLMRDFKRLQEDPPAGVSGAPSENNIMVWNAPVFVIGTFKLTVEFTEEYPNKPPTVRFISKMFHPNVYADGSICLDILQNRWSPTYDVSSILTSIQSLLDEPNPNSPANSQAAQLYQENKREYEKRVSAIVEQSWRDIVLIWSKKQTKKKQTFYQNKNGDFNHRRKFFKRLF</sequence>
<dbReference type="EC" id="2.3.2.23" evidence="1"/>
<reference evidence="9" key="1">
    <citation type="submission" date="2025-08" db="UniProtKB">
        <authorList>
            <consortium name="Ensembl"/>
        </authorList>
    </citation>
    <scope>IDENTIFICATION</scope>
</reference>
<comment type="similarity">
    <text evidence="7">Belongs to the ubiquitin-conjugating enzyme family.</text>
</comment>
<dbReference type="AlphaFoldDB" id="A0A8C1MEE0"/>
<organism evidence="9 10">
    <name type="scientific">Cyprinus carpio</name>
    <name type="common">Common carp</name>
    <dbReference type="NCBI Taxonomy" id="7962"/>
    <lineage>
        <taxon>Eukaryota</taxon>
        <taxon>Metazoa</taxon>
        <taxon>Chordata</taxon>
        <taxon>Craniata</taxon>
        <taxon>Vertebrata</taxon>
        <taxon>Euteleostomi</taxon>
        <taxon>Actinopterygii</taxon>
        <taxon>Neopterygii</taxon>
        <taxon>Teleostei</taxon>
        <taxon>Ostariophysi</taxon>
        <taxon>Cypriniformes</taxon>
        <taxon>Cyprinidae</taxon>
        <taxon>Cyprininae</taxon>
        <taxon>Cyprinus</taxon>
    </lineage>
</organism>
<dbReference type="Pfam" id="PF00179">
    <property type="entry name" value="UQ_con"/>
    <property type="match status" value="1"/>
</dbReference>
<reference evidence="9" key="2">
    <citation type="submission" date="2025-09" db="UniProtKB">
        <authorList>
            <consortium name="Ensembl"/>
        </authorList>
    </citation>
    <scope>IDENTIFICATION</scope>
</reference>
<dbReference type="PANTHER" id="PTHR24067">
    <property type="entry name" value="UBIQUITIN-CONJUGATING ENZYME E2"/>
    <property type="match status" value="1"/>
</dbReference>
<evidence type="ECO:0000256" key="6">
    <source>
        <dbReference type="PROSITE-ProRule" id="PRU10133"/>
    </source>
</evidence>
<keyword evidence="10" id="KW-1185">Reference proteome</keyword>
<dbReference type="SMART" id="SM00212">
    <property type="entry name" value="UBCc"/>
    <property type="match status" value="1"/>
</dbReference>
<keyword evidence="5 7" id="KW-0067">ATP-binding</keyword>
<evidence type="ECO:0000313" key="9">
    <source>
        <dbReference type="Ensembl" id="ENSCCRP00010074144.1"/>
    </source>
</evidence>
<dbReference type="InterPro" id="IPR023313">
    <property type="entry name" value="UBQ-conjugating_AS"/>
</dbReference>
<dbReference type="PROSITE" id="PS50127">
    <property type="entry name" value="UBC_2"/>
    <property type="match status" value="1"/>
</dbReference>
<evidence type="ECO:0000313" key="10">
    <source>
        <dbReference type="Proteomes" id="UP000694427"/>
    </source>
</evidence>
<feature type="active site" description="Glycyl thioester intermediate" evidence="6">
    <location>
        <position position="81"/>
    </location>
</feature>
<gene>
    <name evidence="9" type="primary">LOC109096103</name>
</gene>
<proteinExistence type="inferred from homology"/>
<evidence type="ECO:0000256" key="1">
    <source>
        <dbReference type="ARBA" id="ARBA00012486"/>
    </source>
</evidence>
<dbReference type="InterPro" id="IPR016135">
    <property type="entry name" value="UBQ-conjugating_enzyme/RWD"/>
</dbReference>
<feature type="domain" description="UBC core" evidence="8">
    <location>
        <begin position="4"/>
        <end position="143"/>
    </location>
</feature>
<dbReference type="GO" id="GO:0005524">
    <property type="term" value="F:ATP binding"/>
    <property type="evidence" value="ECO:0007669"/>
    <property type="project" value="UniProtKB-UniRule"/>
</dbReference>
<dbReference type="InterPro" id="IPR000608">
    <property type="entry name" value="UBC"/>
</dbReference>
<protein>
    <recommendedName>
        <fullName evidence="1">E2 ubiquitin-conjugating enzyme</fullName>
        <ecNumber evidence="1">2.3.2.23</ecNumber>
    </recommendedName>
</protein>
<dbReference type="PROSITE" id="PS00183">
    <property type="entry name" value="UBC_1"/>
    <property type="match status" value="1"/>
</dbReference>
<evidence type="ECO:0000256" key="4">
    <source>
        <dbReference type="ARBA" id="ARBA00022786"/>
    </source>
</evidence>
<keyword evidence="4 7" id="KW-0833">Ubl conjugation pathway</keyword>
<dbReference type="Proteomes" id="UP000694427">
    <property type="component" value="Unplaced"/>
</dbReference>
<accession>A0A8C1MEE0</accession>
<keyword evidence="2" id="KW-0808">Transferase</keyword>
<evidence type="ECO:0000256" key="5">
    <source>
        <dbReference type="ARBA" id="ARBA00022840"/>
    </source>
</evidence>
<dbReference type="InterPro" id="IPR050113">
    <property type="entry name" value="Ub_conjugating_enzyme"/>
</dbReference>
<dbReference type="GO" id="GO:0061631">
    <property type="term" value="F:ubiquitin conjugating enzyme activity"/>
    <property type="evidence" value="ECO:0007669"/>
    <property type="project" value="UniProtKB-EC"/>
</dbReference>